<keyword evidence="9" id="KW-1185">Reference proteome</keyword>
<sequence>MLSNLTSEDVRVVNYVLTAIAVTLTCFRLWDRTRTGRLWWDDTSAGATMILLVVFMAAVEVHLQDPTRVSILLTVIRLSLGKLRTILKRTGVGFFLTWVFLFAQIWWVCEGSPKWKQSLTPQCPLGTGVAVAQVITDVLSDAILVFAPLRLVWHTKLSKPQKIRVTAIFSTTLISTAVSLNHAFFVLRRGGLQEALAAVLQCCVSLVVANLSVIIAFFFRITTEEDVQVALPISTHSPGTTTKYSLSGQTQPTTPLTSLYISTGGSVHDRPRVYES</sequence>
<comment type="subcellular location">
    <subcellularLocation>
        <location evidence="1">Membrane</location>
        <topology evidence="1">Multi-pass membrane protein</topology>
    </subcellularLocation>
</comment>
<comment type="similarity">
    <text evidence="5">Belongs to the SAT4 family.</text>
</comment>
<dbReference type="InterPro" id="IPR052337">
    <property type="entry name" value="SAT4-like"/>
</dbReference>
<dbReference type="STRING" id="685588.A0A067T420"/>
<accession>A0A067T420</accession>
<dbReference type="OrthoDB" id="444631at2759"/>
<dbReference type="PANTHER" id="PTHR33048">
    <property type="entry name" value="PTH11-LIKE INTEGRAL MEMBRANE PROTEIN (AFU_ORTHOLOGUE AFUA_5G11245)"/>
    <property type="match status" value="1"/>
</dbReference>
<evidence type="ECO:0000256" key="4">
    <source>
        <dbReference type="ARBA" id="ARBA00023136"/>
    </source>
</evidence>
<evidence type="ECO:0000313" key="9">
    <source>
        <dbReference type="Proteomes" id="UP000027222"/>
    </source>
</evidence>
<evidence type="ECO:0000313" key="8">
    <source>
        <dbReference type="EMBL" id="KDR73778.1"/>
    </source>
</evidence>
<feature type="transmembrane region" description="Helical" evidence="6">
    <location>
        <begin position="12"/>
        <end position="30"/>
    </location>
</feature>
<dbReference type="EMBL" id="KL142385">
    <property type="protein sequence ID" value="KDR73778.1"/>
    <property type="molecule type" value="Genomic_DNA"/>
</dbReference>
<dbReference type="AlphaFoldDB" id="A0A067T420"/>
<dbReference type="HOGENOM" id="CLU_052841_1_2_1"/>
<proteinExistence type="inferred from homology"/>
<organism evidence="8 9">
    <name type="scientific">Galerina marginata (strain CBS 339.88)</name>
    <dbReference type="NCBI Taxonomy" id="685588"/>
    <lineage>
        <taxon>Eukaryota</taxon>
        <taxon>Fungi</taxon>
        <taxon>Dikarya</taxon>
        <taxon>Basidiomycota</taxon>
        <taxon>Agaricomycotina</taxon>
        <taxon>Agaricomycetes</taxon>
        <taxon>Agaricomycetidae</taxon>
        <taxon>Agaricales</taxon>
        <taxon>Agaricineae</taxon>
        <taxon>Strophariaceae</taxon>
        <taxon>Galerina</taxon>
    </lineage>
</organism>
<gene>
    <name evidence="8" type="ORF">GALMADRAFT_100630</name>
</gene>
<feature type="transmembrane region" description="Helical" evidence="6">
    <location>
        <begin position="198"/>
        <end position="219"/>
    </location>
</feature>
<evidence type="ECO:0000256" key="3">
    <source>
        <dbReference type="ARBA" id="ARBA00022989"/>
    </source>
</evidence>
<dbReference type="Proteomes" id="UP000027222">
    <property type="component" value="Unassembled WGS sequence"/>
</dbReference>
<dbReference type="Pfam" id="PF20684">
    <property type="entry name" value="Fung_rhodopsin"/>
    <property type="match status" value="1"/>
</dbReference>
<evidence type="ECO:0000256" key="6">
    <source>
        <dbReference type="SAM" id="Phobius"/>
    </source>
</evidence>
<feature type="domain" description="Rhodopsin" evidence="7">
    <location>
        <begin position="67"/>
        <end position="188"/>
    </location>
</feature>
<dbReference type="GO" id="GO:0016020">
    <property type="term" value="C:membrane"/>
    <property type="evidence" value="ECO:0007669"/>
    <property type="project" value="UniProtKB-SubCell"/>
</dbReference>
<dbReference type="PANTHER" id="PTHR33048:SF47">
    <property type="entry name" value="INTEGRAL MEMBRANE PROTEIN-RELATED"/>
    <property type="match status" value="1"/>
</dbReference>
<evidence type="ECO:0000256" key="5">
    <source>
        <dbReference type="ARBA" id="ARBA00038359"/>
    </source>
</evidence>
<keyword evidence="3 6" id="KW-1133">Transmembrane helix</keyword>
<keyword evidence="4 6" id="KW-0472">Membrane</keyword>
<evidence type="ECO:0000259" key="7">
    <source>
        <dbReference type="Pfam" id="PF20684"/>
    </source>
</evidence>
<keyword evidence="2 6" id="KW-0812">Transmembrane</keyword>
<reference evidence="9" key="1">
    <citation type="journal article" date="2014" name="Proc. Natl. Acad. Sci. U.S.A.">
        <title>Extensive sampling of basidiomycete genomes demonstrates inadequacy of the white-rot/brown-rot paradigm for wood decay fungi.</title>
        <authorList>
            <person name="Riley R."/>
            <person name="Salamov A.A."/>
            <person name="Brown D.W."/>
            <person name="Nagy L.G."/>
            <person name="Floudas D."/>
            <person name="Held B.W."/>
            <person name="Levasseur A."/>
            <person name="Lombard V."/>
            <person name="Morin E."/>
            <person name="Otillar R."/>
            <person name="Lindquist E.A."/>
            <person name="Sun H."/>
            <person name="LaButti K.M."/>
            <person name="Schmutz J."/>
            <person name="Jabbour D."/>
            <person name="Luo H."/>
            <person name="Baker S.E."/>
            <person name="Pisabarro A.G."/>
            <person name="Walton J.D."/>
            <person name="Blanchette R.A."/>
            <person name="Henrissat B."/>
            <person name="Martin F."/>
            <person name="Cullen D."/>
            <person name="Hibbett D.S."/>
            <person name="Grigoriev I.V."/>
        </authorList>
    </citation>
    <scope>NUCLEOTIDE SEQUENCE [LARGE SCALE GENOMIC DNA]</scope>
    <source>
        <strain evidence="9">CBS 339.88</strain>
    </source>
</reference>
<evidence type="ECO:0000256" key="1">
    <source>
        <dbReference type="ARBA" id="ARBA00004141"/>
    </source>
</evidence>
<feature type="transmembrane region" description="Helical" evidence="6">
    <location>
        <begin position="128"/>
        <end position="153"/>
    </location>
</feature>
<name>A0A067T420_GALM3</name>
<feature type="transmembrane region" description="Helical" evidence="6">
    <location>
        <begin position="45"/>
        <end position="63"/>
    </location>
</feature>
<protein>
    <recommendedName>
        <fullName evidence="7">Rhodopsin domain-containing protein</fullName>
    </recommendedName>
</protein>
<dbReference type="InterPro" id="IPR049326">
    <property type="entry name" value="Rhodopsin_dom_fungi"/>
</dbReference>
<evidence type="ECO:0000256" key="2">
    <source>
        <dbReference type="ARBA" id="ARBA00022692"/>
    </source>
</evidence>
<feature type="transmembrane region" description="Helical" evidence="6">
    <location>
        <begin position="165"/>
        <end position="186"/>
    </location>
</feature>
<feature type="transmembrane region" description="Helical" evidence="6">
    <location>
        <begin position="86"/>
        <end position="108"/>
    </location>
</feature>